<reference evidence="1 2" key="1">
    <citation type="submission" date="2016-10" db="EMBL/GenBank/DDBJ databases">
        <title>The Draft Genome Sequence of the Potato Rhizosphere Bacteria Ochrobactrum sp. IPA7.2.</title>
        <authorList>
            <person name="Gogoleva N.E."/>
            <person name="Khlopko Y.A."/>
            <person name="Burygin G.L."/>
            <person name="Plotnikov A.O."/>
        </authorList>
    </citation>
    <scope>NUCLEOTIDE SEQUENCE [LARGE SCALE GENOMIC DNA]</scope>
    <source>
        <strain evidence="1 2">IPA7.2</strain>
    </source>
</reference>
<organism evidence="1 2">
    <name type="scientific">Brucella cytisi</name>
    <dbReference type="NCBI Taxonomy" id="407152"/>
    <lineage>
        <taxon>Bacteria</taxon>
        <taxon>Pseudomonadati</taxon>
        <taxon>Pseudomonadota</taxon>
        <taxon>Alphaproteobacteria</taxon>
        <taxon>Hyphomicrobiales</taxon>
        <taxon>Brucellaceae</taxon>
        <taxon>Brucella/Ochrobactrum group</taxon>
        <taxon>Brucella</taxon>
    </lineage>
</organism>
<name>A0A1J6HD25_9HYPH</name>
<keyword evidence="2" id="KW-1185">Reference proteome</keyword>
<evidence type="ECO:0000313" key="2">
    <source>
        <dbReference type="Proteomes" id="UP000182985"/>
    </source>
</evidence>
<dbReference type="Proteomes" id="UP000182985">
    <property type="component" value="Unassembled WGS sequence"/>
</dbReference>
<protein>
    <submittedName>
        <fullName evidence="1">Uncharacterized protein</fullName>
    </submittedName>
</protein>
<proteinExistence type="predicted"/>
<accession>A0A1J6HD25</accession>
<dbReference type="AlphaFoldDB" id="A0A1J6HD25"/>
<sequence length="71" mass="7838">MAAQELIEEVATAIEQCGWEDVDVLQVNEVMAIAALRTVYSALIEHARQTNNETIIRWLAASPIGTTIIQN</sequence>
<dbReference type="OrthoDB" id="8452207at2"/>
<dbReference type="EMBL" id="MOEC01000063">
    <property type="protein sequence ID" value="OIS90283.1"/>
    <property type="molecule type" value="Genomic_DNA"/>
</dbReference>
<gene>
    <name evidence="1" type="ORF">BLA27_27545</name>
</gene>
<comment type="caution">
    <text evidence="1">The sequence shown here is derived from an EMBL/GenBank/DDBJ whole genome shotgun (WGS) entry which is preliminary data.</text>
</comment>
<evidence type="ECO:0000313" key="1">
    <source>
        <dbReference type="EMBL" id="OIS90283.1"/>
    </source>
</evidence>
<dbReference type="RefSeq" id="WP_071634536.1">
    <property type="nucleotide sequence ID" value="NZ_JBCAUP010000046.1"/>
</dbReference>